<evidence type="ECO:0000313" key="2">
    <source>
        <dbReference type="Proteomes" id="UP000694888"/>
    </source>
</evidence>
<name>A0ABM1AFL6_APLCA</name>
<accession>A0ABM1AFL6</accession>
<dbReference type="InterPro" id="IPR047623">
    <property type="entry name" value="SatP"/>
</dbReference>
<feature type="transmembrane region" description="Helical" evidence="1">
    <location>
        <begin position="266"/>
        <end position="285"/>
    </location>
</feature>
<proteinExistence type="predicted"/>
<sequence length="287" mass="31814">VHLIIVGGVLQVIAGVLSFRRWDHLTGTAFIVFASMWSAMGIGRILASQDGADPEALRLGQLPGMVGFMAVAIILCVCAVTVNYILPPVLVAILMTLIFEAVGAFFDWGRRVAAGFELFIVITGVYAVVVMMLKGISQRYILPGFGNAIYDPLLIQSRGAPTARNERKKITKYAEPMGMGFLGNVVPSVVLAFHHLGYFNDFRPAIAMFIFSALCQMLASFYSFLRHDFFHAISFVIYATFWNSRAILQLLISLNFPQIFDSRVNFYGQWTLIIIIMVLTLMSAAHN</sequence>
<keyword evidence="2" id="KW-1185">Reference proteome</keyword>
<keyword evidence="1" id="KW-0472">Membrane</keyword>
<feature type="non-terminal residue" evidence="3">
    <location>
        <position position="1"/>
    </location>
</feature>
<feature type="transmembrane region" description="Helical" evidence="1">
    <location>
        <begin position="89"/>
        <end position="106"/>
    </location>
</feature>
<gene>
    <name evidence="3" type="primary">LOC106014163</name>
</gene>
<dbReference type="GeneID" id="106014163"/>
<feature type="transmembrane region" description="Helical" evidence="1">
    <location>
        <begin position="112"/>
        <end position="133"/>
    </location>
</feature>
<protein>
    <submittedName>
        <fullName evidence="3">Uncharacterized protein LOC106014163</fullName>
    </submittedName>
</protein>
<dbReference type="Proteomes" id="UP000694888">
    <property type="component" value="Unplaced"/>
</dbReference>
<keyword evidence="1" id="KW-0812">Transmembrane</keyword>
<organism evidence="2 3">
    <name type="scientific">Aplysia californica</name>
    <name type="common">California sea hare</name>
    <dbReference type="NCBI Taxonomy" id="6500"/>
    <lineage>
        <taxon>Eukaryota</taxon>
        <taxon>Metazoa</taxon>
        <taxon>Spiralia</taxon>
        <taxon>Lophotrochozoa</taxon>
        <taxon>Mollusca</taxon>
        <taxon>Gastropoda</taxon>
        <taxon>Heterobranchia</taxon>
        <taxon>Euthyneura</taxon>
        <taxon>Tectipleura</taxon>
        <taxon>Aplysiida</taxon>
        <taxon>Aplysioidea</taxon>
        <taxon>Aplysiidae</taxon>
        <taxon>Aplysia</taxon>
    </lineage>
</organism>
<feature type="transmembrane region" description="Helical" evidence="1">
    <location>
        <begin position="205"/>
        <end position="225"/>
    </location>
</feature>
<evidence type="ECO:0000256" key="1">
    <source>
        <dbReference type="SAM" id="Phobius"/>
    </source>
</evidence>
<dbReference type="RefSeq" id="XP_012946694.2">
    <property type="nucleotide sequence ID" value="XM_013091240.2"/>
</dbReference>
<feature type="non-terminal residue" evidence="3">
    <location>
        <position position="287"/>
    </location>
</feature>
<feature type="transmembrane region" description="Helical" evidence="1">
    <location>
        <begin position="59"/>
        <end position="82"/>
    </location>
</feature>
<reference evidence="3" key="1">
    <citation type="submission" date="2025-08" db="UniProtKB">
        <authorList>
            <consortium name="RefSeq"/>
        </authorList>
    </citation>
    <scope>IDENTIFICATION</scope>
</reference>
<feature type="transmembrane region" description="Helical" evidence="1">
    <location>
        <begin position="177"/>
        <end position="199"/>
    </location>
</feature>
<keyword evidence="1" id="KW-1133">Transmembrane helix</keyword>
<dbReference type="PANTHER" id="PTHR30178:SF3">
    <property type="entry name" value="SUCCINATE-ACETATE_PROTON SYMPORTER SATP"/>
    <property type="match status" value="1"/>
</dbReference>
<dbReference type="PANTHER" id="PTHR30178">
    <property type="entry name" value="INNER MEMBRANE PROTEIN YAAH"/>
    <property type="match status" value="1"/>
</dbReference>
<evidence type="ECO:0000313" key="3">
    <source>
        <dbReference type="RefSeq" id="XP_012946694.2"/>
    </source>
</evidence>
<feature type="transmembrane region" description="Helical" evidence="1">
    <location>
        <begin position="27"/>
        <end position="47"/>
    </location>
</feature>
<feature type="transmembrane region" description="Helical" evidence="1">
    <location>
        <begin position="232"/>
        <end position="254"/>
    </location>
</feature>